<reference evidence="2 3" key="1">
    <citation type="submission" date="2021-06" db="EMBL/GenBank/DDBJ databases">
        <title>Caerostris extrusa draft genome.</title>
        <authorList>
            <person name="Kono N."/>
            <person name="Arakawa K."/>
        </authorList>
    </citation>
    <scope>NUCLEOTIDE SEQUENCE [LARGE SCALE GENOMIC DNA]</scope>
</reference>
<dbReference type="AlphaFoldDB" id="A0AAV4MI56"/>
<dbReference type="EMBL" id="BPLR01002145">
    <property type="protein sequence ID" value="GIX70484.1"/>
    <property type="molecule type" value="Genomic_DNA"/>
</dbReference>
<evidence type="ECO:0000256" key="1">
    <source>
        <dbReference type="SAM" id="MobiDB-lite"/>
    </source>
</evidence>
<protein>
    <submittedName>
        <fullName evidence="2">Uncharacterized protein</fullName>
    </submittedName>
</protein>
<name>A0AAV4MI56_CAEEX</name>
<proteinExistence type="predicted"/>
<comment type="caution">
    <text evidence="2">The sequence shown here is derived from an EMBL/GenBank/DDBJ whole genome shotgun (WGS) entry which is preliminary data.</text>
</comment>
<sequence length="103" mass="11687">MLESVEHHIQGFKIGVPHADHEQTTDRCRGGRQCVAEGLSEIIAPNLCITGKKNKSEEGFFRVLWLTRYHRSPIDVNSVKREKNCPNDSSENSQMVARHTESL</sequence>
<evidence type="ECO:0000313" key="2">
    <source>
        <dbReference type="EMBL" id="GIX70484.1"/>
    </source>
</evidence>
<dbReference type="Proteomes" id="UP001054945">
    <property type="component" value="Unassembled WGS sequence"/>
</dbReference>
<organism evidence="2 3">
    <name type="scientific">Caerostris extrusa</name>
    <name type="common">Bark spider</name>
    <name type="synonym">Caerostris bankana</name>
    <dbReference type="NCBI Taxonomy" id="172846"/>
    <lineage>
        <taxon>Eukaryota</taxon>
        <taxon>Metazoa</taxon>
        <taxon>Ecdysozoa</taxon>
        <taxon>Arthropoda</taxon>
        <taxon>Chelicerata</taxon>
        <taxon>Arachnida</taxon>
        <taxon>Araneae</taxon>
        <taxon>Araneomorphae</taxon>
        <taxon>Entelegynae</taxon>
        <taxon>Araneoidea</taxon>
        <taxon>Araneidae</taxon>
        <taxon>Caerostris</taxon>
    </lineage>
</organism>
<accession>A0AAV4MI56</accession>
<feature type="compositionally biased region" description="Polar residues" evidence="1">
    <location>
        <begin position="86"/>
        <end position="95"/>
    </location>
</feature>
<evidence type="ECO:0000313" key="3">
    <source>
        <dbReference type="Proteomes" id="UP001054945"/>
    </source>
</evidence>
<keyword evidence="3" id="KW-1185">Reference proteome</keyword>
<gene>
    <name evidence="2" type="ORF">CEXT_66771</name>
</gene>
<feature type="region of interest" description="Disordered" evidence="1">
    <location>
        <begin position="80"/>
        <end position="103"/>
    </location>
</feature>